<organism evidence="1 2">
    <name type="scientific">Phytopseudomonas flavescens</name>
    <dbReference type="NCBI Taxonomy" id="29435"/>
    <lineage>
        <taxon>Bacteria</taxon>
        <taxon>Pseudomonadati</taxon>
        <taxon>Pseudomonadota</taxon>
        <taxon>Gammaproteobacteria</taxon>
        <taxon>Pseudomonadales</taxon>
        <taxon>Pseudomonadaceae</taxon>
        <taxon>Phytopseudomonas</taxon>
    </lineage>
</organism>
<dbReference type="AlphaFoldDB" id="A0A1G7Z8S3"/>
<proteinExistence type="predicted"/>
<dbReference type="RefSeq" id="WP_167359707.1">
    <property type="nucleotide sequence ID" value="NZ_FNDG01000002.1"/>
</dbReference>
<accession>A0A1G7Z8S3</accession>
<gene>
    <name evidence="1" type="ORF">SAMN05216588_102248</name>
</gene>
<name>A0A1G7Z8S3_9GAMM</name>
<reference evidence="1 2" key="1">
    <citation type="submission" date="2016-10" db="EMBL/GenBank/DDBJ databases">
        <authorList>
            <person name="de Groot N.N."/>
        </authorList>
    </citation>
    <scope>NUCLEOTIDE SEQUENCE [LARGE SCALE GENOMIC DNA]</scope>
    <source>
        <strain evidence="1 2">LMG 18387</strain>
    </source>
</reference>
<protein>
    <submittedName>
        <fullName evidence="1">Uncharacterized protein</fullName>
    </submittedName>
</protein>
<dbReference type="STRING" id="29435.SAMN05216588_102248"/>
<dbReference type="EMBL" id="FNDG01000002">
    <property type="protein sequence ID" value="SDH05074.1"/>
    <property type="molecule type" value="Genomic_DNA"/>
</dbReference>
<evidence type="ECO:0000313" key="2">
    <source>
        <dbReference type="Proteomes" id="UP000198606"/>
    </source>
</evidence>
<evidence type="ECO:0000313" key="1">
    <source>
        <dbReference type="EMBL" id="SDH05074.1"/>
    </source>
</evidence>
<sequence length="52" mass="6160">MTHTATVIDFASYRKRRQARLMAEAMWAMYASRFNHPNAQMPMMHRDLACRS</sequence>
<dbReference type="Proteomes" id="UP000198606">
    <property type="component" value="Unassembled WGS sequence"/>
</dbReference>